<feature type="region of interest" description="Disordered" evidence="1">
    <location>
        <begin position="1"/>
        <end position="157"/>
    </location>
</feature>
<proteinExistence type="predicted"/>
<gene>
    <name evidence="2" type="ORF">AVDCRST_MAG85-2632</name>
</gene>
<name>A0A6J4T8S0_9ACTN</name>
<evidence type="ECO:0000256" key="1">
    <source>
        <dbReference type="SAM" id="MobiDB-lite"/>
    </source>
</evidence>
<reference evidence="2" key="1">
    <citation type="submission" date="2020-02" db="EMBL/GenBank/DDBJ databases">
        <authorList>
            <person name="Meier V. D."/>
        </authorList>
    </citation>
    <scope>NUCLEOTIDE SEQUENCE</scope>
    <source>
        <strain evidence="2">AVDCRST_MAG85</strain>
    </source>
</reference>
<feature type="compositionally biased region" description="Basic residues" evidence="1">
    <location>
        <begin position="104"/>
        <end position="122"/>
    </location>
</feature>
<dbReference type="EMBL" id="CADCVT010000286">
    <property type="protein sequence ID" value="CAA9516316.1"/>
    <property type="molecule type" value="Genomic_DNA"/>
</dbReference>
<sequence>EPDEHGGGGARPGRPRRRVRLRDPPLGRAVGAVLLDPRAAADLRGAQAAGGRRSRRGPRRRPWRARPPRVRGHSGGGGGAAQLVRGRRGRRARAPRPRAAAAVLRRRGRARRRPAAGRRHAPSLRALARAVPPGDHARRRTRAGDRRGVPRPRRGVRPRVPRVHHRLVRADGRDPRVRGRTHVM</sequence>
<evidence type="ECO:0000313" key="2">
    <source>
        <dbReference type="EMBL" id="CAA9516316.1"/>
    </source>
</evidence>
<organism evidence="2">
    <name type="scientific">uncultured Solirubrobacteraceae bacterium</name>
    <dbReference type="NCBI Taxonomy" id="1162706"/>
    <lineage>
        <taxon>Bacteria</taxon>
        <taxon>Bacillati</taxon>
        <taxon>Actinomycetota</taxon>
        <taxon>Thermoleophilia</taxon>
        <taxon>Solirubrobacterales</taxon>
        <taxon>Solirubrobacteraceae</taxon>
        <taxon>environmental samples</taxon>
    </lineage>
</organism>
<feature type="non-terminal residue" evidence="2">
    <location>
        <position position="1"/>
    </location>
</feature>
<feature type="compositionally biased region" description="Basic residues" evidence="1">
    <location>
        <begin position="52"/>
        <end position="72"/>
    </location>
</feature>
<dbReference type="AlphaFoldDB" id="A0A6J4T8S0"/>
<feature type="compositionally biased region" description="Low complexity" evidence="1">
    <location>
        <begin position="37"/>
        <end position="51"/>
    </location>
</feature>
<feature type="compositionally biased region" description="Basic residues" evidence="1">
    <location>
        <begin position="85"/>
        <end position="96"/>
    </location>
</feature>
<protein>
    <submittedName>
        <fullName evidence="2">Uncharacterized protein</fullName>
    </submittedName>
</protein>
<feature type="non-terminal residue" evidence="2">
    <location>
        <position position="184"/>
    </location>
</feature>
<accession>A0A6J4T8S0</accession>